<evidence type="ECO:0000313" key="1">
    <source>
        <dbReference type="EnsemblPlants" id="KQL04954"/>
    </source>
</evidence>
<evidence type="ECO:0000313" key="2">
    <source>
        <dbReference type="Proteomes" id="UP000004995"/>
    </source>
</evidence>
<accession>K3XP81</accession>
<dbReference type="EnsemblPlants" id="KQL04954">
    <property type="protein sequence ID" value="KQL04954"/>
    <property type="gene ID" value="SETIT_003704mg"/>
</dbReference>
<dbReference type="AlphaFoldDB" id="K3XP81"/>
<reference evidence="2" key="1">
    <citation type="journal article" date="2012" name="Nat. Biotechnol.">
        <title>Reference genome sequence of the model plant Setaria.</title>
        <authorList>
            <person name="Bennetzen J.L."/>
            <person name="Schmutz J."/>
            <person name="Wang H."/>
            <person name="Percifield R."/>
            <person name="Hawkins J."/>
            <person name="Pontaroli A.C."/>
            <person name="Estep M."/>
            <person name="Feng L."/>
            <person name="Vaughn J.N."/>
            <person name="Grimwood J."/>
            <person name="Jenkins J."/>
            <person name="Barry K."/>
            <person name="Lindquist E."/>
            <person name="Hellsten U."/>
            <person name="Deshpande S."/>
            <person name="Wang X."/>
            <person name="Wu X."/>
            <person name="Mitros T."/>
            <person name="Triplett J."/>
            <person name="Yang X."/>
            <person name="Ye C.Y."/>
            <person name="Mauro-Herrera M."/>
            <person name="Wang L."/>
            <person name="Li P."/>
            <person name="Sharma M."/>
            <person name="Sharma R."/>
            <person name="Ronald P.C."/>
            <person name="Panaud O."/>
            <person name="Kellogg E.A."/>
            <person name="Brutnell T.P."/>
            <person name="Doust A.N."/>
            <person name="Tuskan G.A."/>
            <person name="Rokhsar D."/>
            <person name="Devos K.M."/>
        </authorList>
    </citation>
    <scope>NUCLEOTIDE SEQUENCE [LARGE SCALE GENOMIC DNA]</scope>
    <source>
        <strain evidence="2">cv. Yugu1</strain>
    </source>
</reference>
<dbReference type="Proteomes" id="UP000004995">
    <property type="component" value="Unassembled WGS sequence"/>
</dbReference>
<sequence length="54" mass="6303">MLAKIPAVKWTPRSCRLETGTGSCRSLDYLKDHSWWISIARTETIQFFILLQAY</sequence>
<organism evidence="1 2">
    <name type="scientific">Setaria italica</name>
    <name type="common">Foxtail millet</name>
    <name type="synonym">Panicum italicum</name>
    <dbReference type="NCBI Taxonomy" id="4555"/>
    <lineage>
        <taxon>Eukaryota</taxon>
        <taxon>Viridiplantae</taxon>
        <taxon>Streptophyta</taxon>
        <taxon>Embryophyta</taxon>
        <taxon>Tracheophyta</taxon>
        <taxon>Spermatophyta</taxon>
        <taxon>Magnoliopsida</taxon>
        <taxon>Liliopsida</taxon>
        <taxon>Poales</taxon>
        <taxon>Poaceae</taxon>
        <taxon>PACMAD clade</taxon>
        <taxon>Panicoideae</taxon>
        <taxon>Panicodae</taxon>
        <taxon>Paniceae</taxon>
        <taxon>Cenchrinae</taxon>
        <taxon>Setaria</taxon>
    </lineage>
</organism>
<dbReference type="EMBL" id="AGNK02002946">
    <property type="status" value="NOT_ANNOTATED_CDS"/>
    <property type="molecule type" value="Genomic_DNA"/>
</dbReference>
<keyword evidence="2" id="KW-1185">Reference proteome</keyword>
<proteinExistence type="predicted"/>
<dbReference type="Gramene" id="KQL04954">
    <property type="protein sequence ID" value="KQL04954"/>
    <property type="gene ID" value="SETIT_003704mg"/>
</dbReference>
<protein>
    <submittedName>
        <fullName evidence="1">Uncharacterized protein</fullName>
    </submittedName>
</protein>
<dbReference type="HOGENOM" id="CLU_3053985_0_0_1"/>
<reference evidence="1" key="2">
    <citation type="submission" date="2018-08" db="UniProtKB">
        <authorList>
            <consortium name="EnsemblPlants"/>
        </authorList>
    </citation>
    <scope>IDENTIFICATION</scope>
    <source>
        <strain evidence="1">Yugu1</strain>
    </source>
</reference>
<dbReference type="InParanoid" id="K3XP81"/>
<name>K3XP81_SETIT</name>